<feature type="active site" description="Proton donor/acceptor" evidence="7">
    <location>
        <position position="143"/>
    </location>
</feature>
<organism evidence="9 10">
    <name type="scientific">Thalassospira profundimaris</name>
    <dbReference type="NCBI Taxonomy" id="502049"/>
    <lineage>
        <taxon>Bacteria</taxon>
        <taxon>Pseudomonadati</taxon>
        <taxon>Pseudomonadota</taxon>
        <taxon>Alphaproteobacteria</taxon>
        <taxon>Rhodospirillales</taxon>
        <taxon>Thalassospiraceae</taxon>
        <taxon>Thalassospira</taxon>
    </lineage>
</organism>
<dbReference type="RefSeq" id="WP_062957034.1">
    <property type="nucleotide sequence ID" value="NZ_JPWB01000002.1"/>
</dbReference>
<dbReference type="InterPro" id="IPR005490">
    <property type="entry name" value="LD_TPept_cat_dom"/>
</dbReference>
<dbReference type="GO" id="GO:0008360">
    <property type="term" value="P:regulation of cell shape"/>
    <property type="evidence" value="ECO:0007669"/>
    <property type="project" value="UniProtKB-UniRule"/>
</dbReference>
<evidence type="ECO:0000313" key="10">
    <source>
        <dbReference type="Proteomes" id="UP000253061"/>
    </source>
</evidence>
<dbReference type="UniPathway" id="UPA00219"/>
<sequence>MQSDAVAQSSSQALELSASADGILRVGDHSFRCALGVNGVIDADSKTEGDGKTPAGRWQLRYVMYRADRRPCPRTRLPVTTISFWDGWCDDPKHPDYNCPVRLPFDASHEKLFRDDDLYNIIVVLGHNDDPPVPGKGSAIFMHIAKPDYAGTEGCVALAEDDLETLLGLAAYETFITITA</sequence>
<dbReference type="GO" id="GO:0016740">
    <property type="term" value="F:transferase activity"/>
    <property type="evidence" value="ECO:0007669"/>
    <property type="project" value="UniProtKB-KW"/>
</dbReference>
<feature type="domain" description="L,D-TPase catalytic" evidence="8">
    <location>
        <begin position="3"/>
        <end position="179"/>
    </location>
</feature>
<dbReference type="InterPro" id="IPR038063">
    <property type="entry name" value="Transpep_catalytic_dom"/>
</dbReference>
<dbReference type="AlphaFoldDB" id="A0A367VG87"/>
<gene>
    <name evidence="9" type="ORF">TH6_05720</name>
</gene>
<evidence type="ECO:0000256" key="5">
    <source>
        <dbReference type="ARBA" id="ARBA00022984"/>
    </source>
</evidence>
<accession>A0A367VG87</accession>
<proteinExistence type="inferred from homology"/>
<protein>
    <recommendedName>
        <fullName evidence="8">L,D-TPase catalytic domain-containing protein</fullName>
    </recommendedName>
</protein>
<evidence type="ECO:0000256" key="4">
    <source>
        <dbReference type="ARBA" id="ARBA00022960"/>
    </source>
</evidence>
<reference evidence="9 10" key="1">
    <citation type="submission" date="2014-07" db="EMBL/GenBank/DDBJ databases">
        <title>Draft genome sequence of Thalassospira profundimaris R8-17.</title>
        <authorList>
            <person name="Lai Q."/>
            <person name="Shao Z."/>
        </authorList>
    </citation>
    <scope>NUCLEOTIDE SEQUENCE [LARGE SCALE GENOMIC DNA]</scope>
    <source>
        <strain evidence="9 10">R8-17</strain>
    </source>
</reference>
<dbReference type="Proteomes" id="UP000253061">
    <property type="component" value="Unassembled WGS sequence"/>
</dbReference>
<dbReference type="EMBL" id="JPWB01000002">
    <property type="protein sequence ID" value="RCK24206.1"/>
    <property type="molecule type" value="Genomic_DNA"/>
</dbReference>
<dbReference type="GO" id="GO:0004180">
    <property type="term" value="F:carboxypeptidase activity"/>
    <property type="evidence" value="ECO:0007669"/>
    <property type="project" value="UniProtKB-ARBA"/>
</dbReference>
<dbReference type="Pfam" id="PF03734">
    <property type="entry name" value="YkuD"/>
    <property type="match status" value="1"/>
</dbReference>
<comment type="similarity">
    <text evidence="2">Belongs to the YkuD family.</text>
</comment>
<keyword evidence="5 7" id="KW-0573">Peptidoglycan synthesis</keyword>
<comment type="pathway">
    <text evidence="1 7">Cell wall biogenesis; peptidoglycan biosynthesis.</text>
</comment>
<dbReference type="PANTHER" id="PTHR38589:SF1">
    <property type="entry name" value="BLR0621 PROTEIN"/>
    <property type="match status" value="1"/>
</dbReference>
<evidence type="ECO:0000256" key="2">
    <source>
        <dbReference type="ARBA" id="ARBA00005992"/>
    </source>
</evidence>
<evidence type="ECO:0000256" key="7">
    <source>
        <dbReference type="PROSITE-ProRule" id="PRU01373"/>
    </source>
</evidence>
<feature type="active site" description="Nucleophile" evidence="7">
    <location>
        <position position="155"/>
    </location>
</feature>
<keyword evidence="4 7" id="KW-0133">Cell shape</keyword>
<dbReference type="GO" id="GO:0071555">
    <property type="term" value="P:cell wall organization"/>
    <property type="evidence" value="ECO:0007669"/>
    <property type="project" value="UniProtKB-UniRule"/>
</dbReference>
<dbReference type="GO" id="GO:0009252">
    <property type="term" value="P:peptidoglycan biosynthetic process"/>
    <property type="evidence" value="ECO:0007669"/>
    <property type="project" value="UniProtKB-UniPathway"/>
</dbReference>
<evidence type="ECO:0000256" key="1">
    <source>
        <dbReference type="ARBA" id="ARBA00004752"/>
    </source>
</evidence>
<dbReference type="PROSITE" id="PS52029">
    <property type="entry name" value="LD_TPASE"/>
    <property type="match status" value="1"/>
</dbReference>
<evidence type="ECO:0000259" key="8">
    <source>
        <dbReference type="PROSITE" id="PS52029"/>
    </source>
</evidence>
<dbReference type="SUPFAM" id="SSF141523">
    <property type="entry name" value="L,D-transpeptidase catalytic domain-like"/>
    <property type="match status" value="1"/>
</dbReference>
<evidence type="ECO:0000313" key="9">
    <source>
        <dbReference type="EMBL" id="RCK24206.1"/>
    </source>
</evidence>
<name>A0A367VG87_9PROT</name>
<evidence type="ECO:0000256" key="6">
    <source>
        <dbReference type="ARBA" id="ARBA00023316"/>
    </source>
</evidence>
<keyword evidence="6 7" id="KW-0961">Cell wall biogenesis/degradation</keyword>
<evidence type="ECO:0000256" key="3">
    <source>
        <dbReference type="ARBA" id="ARBA00022679"/>
    </source>
</evidence>
<comment type="caution">
    <text evidence="9">The sequence shown here is derived from an EMBL/GenBank/DDBJ whole genome shotgun (WGS) entry which is preliminary data.</text>
</comment>
<keyword evidence="3" id="KW-0808">Transferase</keyword>
<dbReference type="PANTHER" id="PTHR38589">
    <property type="entry name" value="BLR0621 PROTEIN"/>
    <property type="match status" value="1"/>
</dbReference>